<dbReference type="STRING" id="1742359.GCA_001439625_01356"/>
<dbReference type="PANTHER" id="PTHR35936:SF19">
    <property type="entry name" value="AMINO-ACID-BINDING PROTEIN YXEM-RELATED"/>
    <property type="match status" value="1"/>
</dbReference>
<keyword evidence="7" id="KW-1185">Reference proteome</keyword>
<dbReference type="EMBL" id="CP042593">
    <property type="protein sequence ID" value="QED49497.1"/>
    <property type="molecule type" value="Genomic_DNA"/>
</dbReference>
<accession>A0A5B8Z9D8</accession>
<feature type="signal peptide" evidence="4">
    <location>
        <begin position="1"/>
        <end position="23"/>
    </location>
</feature>
<evidence type="ECO:0000313" key="7">
    <source>
        <dbReference type="Proteomes" id="UP000321555"/>
    </source>
</evidence>
<evidence type="ECO:0000256" key="3">
    <source>
        <dbReference type="ARBA" id="ARBA00023288"/>
    </source>
</evidence>
<dbReference type="PROSITE" id="PS51257">
    <property type="entry name" value="PROKAR_LIPOPROTEIN"/>
    <property type="match status" value="1"/>
</dbReference>
<evidence type="ECO:0000256" key="1">
    <source>
        <dbReference type="ARBA" id="ARBA00022729"/>
    </source>
</evidence>
<evidence type="ECO:0000259" key="5">
    <source>
        <dbReference type="SMART" id="SM00062"/>
    </source>
</evidence>
<dbReference type="OrthoDB" id="8613538at2"/>
<dbReference type="PANTHER" id="PTHR35936">
    <property type="entry name" value="MEMBRANE-BOUND LYTIC MUREIN TRANSGLYCOSYLASE F"/>
    <property type="match status" value="1"/>
</dbReference>
<protein>
    <submittedName>
        <fullName evidence="6">Transporter substrate-binding domain-containing protein</fullName>
    </submittedName>
</protein>
<feature type="chain" id="PRO_5039422312" evidence="4">
    <location>
        <begin position="24"/>
        <end position="280"/>
    </location>
</feature>
<gene>
    <name evidence="6" type="ORF">FSZ17_20765</name>
</gene>
<dbReference type="Pfam" id="PF00497">
    <property type="entry name" value="SBP_bac_3"/>
    <property type="match status" value="1"/>
</dbReference>
<dbReference type="Proteomes" id="UP000321555">
    <property type="component" value="Chromosome"/>
</dbReference>
<keyword evidence="2" id="KW-0564">Palmitate</keyword>
<dbReference type="AlphaFoldDB" id="A0A5B8Z9D8"/>
<keyword evidence="3" id="KW-0449">Lipoprotein</keyword>
<sequence>MMRMKKKSILVAASVLALSLLTACNSTVNKSQAESTGDSGVRTIKVATGHTSKPLSWVDENGEVTGYEPELIKELDKVLEDYEFELFGVEDSAGETGLATGKYDMLAGGLGFTEERAEQYIIPSESSGRALIKIYVAEDSGIESIQDLVGKKISPLSPAGATYKTVKDWEEENPEFKLEYDLADVGIPIADRLKEVATGKYDALFYPSSYGQIEIIEDQNLPVVGLAPVKIIPTFFMIHKSEENEELKQAIDEGLKELAEAGVLSELSTEFYAEDVFQYD</sequence>
<dbReference type="KEGG" id="bda:FSZ17_20765"/>
<dbReference type="SMART" id="SM00062">
    <property type="entry name" value="PBPb"/>
    <property type="match status" value="1"/>
</dbReference>
<feature type="domain" description="Solute-binding protein family 3/N-terminal" evidence="5">
    <location>
        <begin position="43"/>
        <end position="275"/>
    </location>
</feature>
<name>A0A5B8Z9D8_CYTDA</name>
<keyword evidence="1 4" id="KW-0732">Signal</keyword>
<reference evidence="7" key="1">
    <citation type="submission" date="2019-08" db="EMBL/GenBank/DDBJ databases">
        <authorList>
            <person name="Zheng X."/>
        </authorList>
    </citation>
    <scope>NUCLEOTIDE SEQUENCE [LARGE SCALE GENOMIC DNA]</scope>
    <source>
        <strain evidence="7">FJAT-25496</strain>
    </source>
</reference>
<dbReference type="SUPFAM" id="SSF53850">
    <property type="entry name" value="Periplasmic binding protein-like II"/>
    <property type="match status" value="1"/>
</dbReference>
<evidence type="ECO:0000256" key="2">
    <source>
        <dbReference type="ARBA" id="ARBA00023139"/>
    </source>
</evidence>
<proteinExistence type="predicted"/>
<dbReference type="Gene3D" id="3.40.190.10">
    <property type="entry name" value="Periplasmic binding protein-like II"/>
    <property type="match status" value="2"/>
</dbReference>
<organism evidence="6 7">
    <name type="scientific">Cytobacillus dafuensis</name>
    <name type="common">Bacillus dafuensis</name>
    <dbReference type="NCBI Taxonomy" id="1742359"/>
    <lineage>
        <taxon>Bacteria</taxon>
        <taxon>Bacillati</taxon>
        <taxon>Bacillota</taxon>
        <taxon>Bacilli</taxon>
        <taxon>Bacillales</taxon>
        <taxon>Bacillaceae</taxon>
        <taxon>Cytobacillus</taxon>
    </lineage>
</organism>
<dbReference type="InterPro" id="IPR001638">
    <property type="entry name" value="Solute-binding_3/MltF_N"/>
</dbReference>
<evidence type="ECO:0000256" key="4">
    <source>
        <dbReference type="SAM" id="SignalP"/>
    </source>
</evidence>
<evidence type="ECO:0000313" key="6">
    <source>
        <dbReference type="EMBL" id="QED49497.1"/>
    </source>
</evidence>